<evidence type="ECO:0000313" key="2">
    <source>
        <dbReference type="Proteomes" id="UP001165962"/>
    </source>
</evidence>
<keyword evidence="2" id="KW-1185">Reference proteome</keyword>
<accession>A0ABX0JG43</accession>
<comment type="caution">
    <text evidence="1">The sequence shown here is derived from an EMBL/GenBank/DDBJ whole genome shotgun (WGS) entry which is preliminary data.</text>
</comment>
<dbReference type="Proteomes" id="UP001165962">
    <property type="component" value="Unassembled WGS sequence"/>
</dbReference>
<gene>
    <name evidence="1" type="ORF">G9U52_38210</name>
</gene>
<dbReference type="EMBL" id="JAAOIW010000042">
    <property type="protein sequence ID" value="NHN35525.1"/>
    <property type="molecule type" value="Genomic_DNA"/>
</dbReference>
<sequence>MYVLVMEIYEIKRMLFWKRTEYCSSDIAIIEADSDELANAIALQSANNFAKISGRKYRIAHIKSLLKMRVGREDYQTNTFM</sequence>
<evidence type="ECO:0000313" key="1">
    <source>
        <dbReference type="EMBL" id="NHN35525.1"/>
    </source>
</evidence>
<reference evidence="1" key="1">
    <citation type="submission" date="2020-03" db="EMBL/GenBank/DDBJ databases">
        <title>Draft sequencing of Paenibacilllus sp. S3N08.</title>
        <authorList>
            <person name="Kim D.-U."/>
        </authorList>
    </citation>
    <scope>NUCLEOTIDE SEQUENCE</scope>
    <source>
        <strain evidence="1">S3N08</strain>
    </source>
</reference>
<proteinExistence type="predicted"/>
<protein>
    <submittedName>
        <fullName evidence="1">Uncharacterized protein</fullName>
    </submittedName>
</protein>
<organism evidence="1 2">
    <name type="scientific">Paenibacillus agricola</name>
    <dbReference type="NCBI Taxonomy" id="2716264"/>
    <lineage>
        <taxon>Bacteria</taxon>
        <taxon>Bacillati</taxon>
        <taxon>Bacillota</taxon>
        <taxon>Bacilli</taxon>
        <taxon>Bacillales</taxon>
        <taxon>Paenibacillaceae</taxon>
        <taxon>Paenibacillus</taxon>
    </lineage>
</organism>
<name>A0ABX0JG43_9BACL</name>